<dbReference type="Proteomes" id="UP001341840">
    <property type="component" value="Unassembled WGS sequence"/>
</dbReference>
<protein>
    <submittedName>
        <fullName evidence="1">Uncharacterized protein</fullName>
    </submittedName>
</protein>
<gene>
    <name evidence="1" type="ORF">PIB30_083578</name>
</gene>
<accession>A0ABU6VS11</accession>
<keyword evidence="2" id="KW-1185">Reference proteome</keyword>
<sequence length="139" mass="14869">MVDASTGGALMNKTPEEAWELIESMADNNHHFKVRATSVAKGVFEVTPSESTILAKSLVDIAAMLNEIKEGQAATPKLLTQQANTSQQLSVKHCGNMEKGSLRSKKEGNWSILSEAPRLGVQSCSPGPNHPRLGVDTNA</sequence>
<proteinExistence type="predicted"/>
<dbReference type="EMBL" id="JASCZI010152361">
    <property type="protein sequence ID" value="MED6175986.1"/>
    <property type="molecule type" value="Genomic_DNA"/>
</dbReference>
<organism evidence="1 2">
    <name type="scientific">Stylosanthes scabra</name>
    <dbReference type="NCBI Taxonomy" id="79078"/>
    <lineage>
        <taxon>Eukaryota</taxon>
        <taxon>Viridiplantae</taxon>
        <taxon>Streptophyta</taxon>
        <taxon>Embryophyta</taxon>
        <taxon>Tracheophyta</taxon>
        <taxon>Spermatophyta</taxon>
        <taxon>Magnoliopsida</taxon>
        <taxon>eudicotyledons</taxon>
        <taxon>Gunneridae</taxon>
        <taxon>Pentapetalae</taxon>
        <taxon>rosids</taxon>
        <taxon>fabids</taxon>
        <taxon>Fabales</taxon>
        <taxon>Fabaceae</taxon>
        <taxon>Papilionoideae</taxon>
        <taxon>50 kb inversion clade</taxon>
        <taxon>dalbergioids sensu lato</taxon>
        <taxon>Dalbergieae</taxon>
        <taxon>Pterocarpus clade</taxon>
        <taxon>Stylosanthes</taxon>
    </lineage>
</organism>
<name>A0ABU6VS11_9FABA</name>
<evidence type="ECO:0000313" key="2">
    <source>
        <dbReference type="Proteomes" id="UP001341840"/>
    </source>
</evidence>
<comment type="caution">
    <text evidence="1">The sequence shown here is derived from an EMBL/GenBank/DDBJ whole genome shotgun (WGS) entry which is preliminary data.</text>
</comment>
<reference evidence="1 2" key="1">
    <citation type="journal article" date="2023" name="Plants (Basel)">
        <title>Bridging the Gap: Combining Genomics and Transcriptomics Approaches to Understand Stylosanthes scabra, an Orphan Legume from the Brazilian Caatinga.</title>
        <authorList>
            <person name="Ferreira-Neto J.R.C."/>
            <person name="da Silva M.D."/>
            <person name="Binneck E."/>
            <person name="de Melo N.F."/>
            <person name="da Silva R.H."/>
            <person name="de Melo A.L.T.M."/>
            <person name="Pandolfi V."/>
            <person name="Bustamante F.O."/>
            <person name="Brasileiro-Vidal A.C."/>
            <person name="Benko-Iseppon A.M."/>
        </authorList>
    </citation>
    <scope>NUCLEOTIDE SEQUENCE [LARGE SCALE GENOMIC DNA]</scope>
    <source>
        <tissue evidence="1">Leaves</tissue>
    </source>
</reference>
<evidence type="ECO:0000313" key="1">
    <source>
        <dbReference type="EMBL" id="MED6175986.1"/>
    </source>
</evidence>